<evidence type="ECO:0000313" key="6">
    <source>
        <dbReference type="Proteomes" id="UP000286100"/>
    </source>
</evidence>
<comment type="caution">
    <text evidence="5">The sequence shown here is derived from an EMBL/GenBank/DDBJ whole genome shotgun (WGS) entry which is preliminary data.</text>
</comment>
<dbReference type="NCBIfam" id="NF010447">
    <property type="entry name" value="PRK13873.1"/>
    <property type="match status" value="1"/>
</dbReference>
<dbReference type="InterPro" id="IPR003593">
    <property type="entry name" value="AAA+_ATPase"/>
</dbReference>
<sequence length="819" mass="90115">MLNLREYRQKADRLVDHLPWAALVAPGIVLNKDGSFQRTLAFRGPDLESATEAELVSACARANNVFRRFGTGWALFFDAERREALGYPASDFPDAASWLVDQERRAGFENAGQHFESRYHLTLLYMPPADQADTAGRALVERSDNHKGRDWRQALAAFIAETDRALDLLSGFMAQVRALNDAETLTFLHGTISTRRHDVARPETPMYLDGLLADTALTGGLEPRLGGEHLRTLTILGFPNLSRPGILDALNHQDFGYRWVTRFVALDKTDATKALTRLRRQWFNKRKSITALLREVMYNQPAQLLDSDADNKMADADLALQALGGDHVAFGHLTTTITVSDVDRAKAEDKVRMVERIVNGLGFTCIRERVNAVEAWLSSLPGHVYANVRQPLVHTLNLAHLMPLSSVWAGPARNDHLDGPPLLYAETSGSTPFRLSTHVGDVGHLAVVGPTGAGKSVLLALLALQFRRYPDAQVYIFDKGFSARAAVLAMGGAHHALGLGGEHDGEARAISFQPLRHIDRGDERAWASTWIAALLAHERVTVTPEIKESLWSALNSLATAPVEERTLTGLALLLQSTALRSALAPYTLEGPFGRLLDAAEDDLAIANVQCFETEALMGQAGVVAPVLTYLFHRLEERFTGKPTLLVLDEAWIFLDHPLFAARIREWLKTLRKKNVAVVFATQSLADIADSSIAPAIIESCPQRILLPNDRAIEPQGRAAYERFGLNDRQIELISRATPKRHYYLQSARGNRLFELGLGPIALALCGASDPATQARIDAILAAHGPRDFAANFLRDAGLEWAGTLLADFLDRQSAEGENP</sequence>
<evidence type="ECO:0000313" key="5">
    <source>
        <dbReference type="EMBL" id="RJF90320.1"/>
    </source>
</evidence>
<evidence type="ECO:0000256" key="3">
    <source>
        <dbReference type="ARBA" id="ARBA00022840"/>
    </source>
</evidence>
<comment type="similarity">
    <text evidence="1">Belongs to the TrbE/VirB4 family.</text>
</comment>
<dbReference type="OrthoDB" id="9816422at2"/>
<protein>
    <submittedName>
        <fullName evidence="5">Conjugal transfer protein TrbE</fullName>
    </submittedName>
</protein>
<gene>
    <name evidence="5" type="ORF">D3876_08650</name>
</gene>
<dbReference type="Proteomes" id="UP000286100">
    <property type="component" value="Unassembled WGS sequence"/>
</dbReference>
<evidence type="ECO:0000256" key="1">
    <source>
        <dbReference type="ARBA" id="ARBA00006512"/>
    </source>
</evidence>
<accession>A0A418WJX9</accession>
<dbReference type="InterPro" id="IPR018145">
    <property type="entry name" value="CagE_TrbE_VirB_cntrl_dom"/>
</dbReference>
<organism evidence="5 6">
    <name type="scientific">Sphingomonas cavernae</name>
    <dbReference type="NCBI Taxonomy" id="2320861"/>
    <lineage>
        <taxon>Bacteria</taxon>
        <taxon>Pseudomonadati</taxon>
        <taxon>Pseudomonadota</taxon>
        <taxon>Alphaproteobacteria</taxon>
        <taxon>Sphingomonadales</taxon>
        <taxon>Sphingomonadaceae</taxon>
        <taxon>Sphingomonas</taxon>
    </lineage>
</organism>
<dbReference type="SUPFAM" id="SSF52540">
    <property type="entry name" value="P-loop containing nucleoside triphosphate hydrolases"/>
    <property type="match status" value="1"/>
</dbReference>
<dbReference type="Pfam" id="PF03135">
    <property type="entry name" value="CagE_TrbE_VirB"/>
    <property type="match status" value="1"/>
</dbReference>
<dbReference type="EMBL" id="QYUM01000003">
    <property type="protein sequence ID" value="RJF90320.1"/>
    <property type="molecule type" value="Genomic_DNA"/>
</dbReference>
<dbReference type="AlphaFoldDB" id="A0A418WJX9"/>
<feature type="domain" description="AAA+ ATPase" evidence="4">
    <location>
        <begin position="441"/>
        <end position="708"/>
    </location>
</feature>
<dbReference type="PANTHER" id="PTHR30121">
    <property type="entry name" value="UNCHARACTERIZED PROTEIN YJGR-RELATED"/>
    <property type="match status" value="1"/>
</dbReference>
<dbReference type="Pfam" id="PF19044">
    <property type="entry name" value="P-loop_TraG"/>
    <property type="match status" value="1"/>
</dbReference>
<dbReference type="GO" id="GO:0005524">
    <property type="term" value="F:ATP binding"/>
    <property type="evidence" value="ECO:0007669"/>
    <property type="project" value="UniProtKB-KW"/>
</dbReference>
<evidence type="ECO:0000259" key="4">
    <source>
        <dbReference type="SMART" id="SM00382"/>
    </source>
</evidence>
<dbReference type="CDD" id="cd01127">
    <property type="entry name" value="TrwB_TraG_TraD_VirD4"/>
    <property type="match status" value="1"/>
</dbReference>
<dbReference type="PANTHER" id="PTHR30121:SF12">
    <property type="entry name" value="TYPE IV SECRETION SYSTEM PROTEIN CAGE"/>
    <property type="match status" value="1"/>
</dbReference>
<dbReference type="InterPro" id="IPR051162">
    <property type="entry name" value="T4SS_component"/>
</dbReference>
<proteinExistence type="inferred from homology"/>
<dbReference type="SMART" id="SM00382">
    <property type="entry name" value="AAA"/>
    <property type="match status" value="1"/>
</dbReference>
<reference evidence="5 6" key="1">
    <citation type="submission" date="2018-09" db="EMBL/GenBank/DDBJ databases">
        <authorList>
            <person name="Zhu H."/>
        </authorList>
    </citation>
    <scope>NUCLEOTIDE SEQUENCE [LARGE SCALE GENOMIC DNA]</scope>
    <source>
        <strain evidence="5 6">K2R01-6</strain>
    </source>
</reference>
<evidence type="ECO:0000256" key="2">
    <source>
        <dbReference type="ARBA" id="ARBA00022741"/>
    </source>
</evidence>
<keyword evidence="3" id="KW-0067">ATP-binding</keyword>
<keyword evidence="2" id="KW-0547">Nucleotide-binding</keyword>
<name>A0A418WJX9_9SPHN</name>
<dbReference type="InterPro" id="IPR027417">
    <property type="entry name" value="P-loop_NTPase"/>
</dbReference>
<dbReference type="Gene3D" id="3.40.50.300">
    <property type="entry name" value="P-loop containing nucleotide triphosphate hydrolases"/>
    <property type="match status" value="2"/>
</dbReference>
<dbReference type="InterPro" id="IPR043964">
    <property type="entry name" value="P-loop_TraG"/>
</dbReference>
<dbReference type="RefSeq" id="WP_119761428.1">
    <property type="nucleotide sequence ID" value="NZ_QYUM01000003.1"/>
</dbReference>
<keyword evidence="6" id="KW-1185">Reference proteome</keyword>